<dbReference type="Gene3D" id="1.10.10.60">
    <property type="entry name" value="Homeodomain-like"/>
    <property type="match status" value="2"/>
</dbReference>
<keyword evidence="2" id="KW-0805">Transcription regulation</keyword>
<dbReference type="Pfam" id="PF12833">
    <property type="entry name" value="HTH_18"/>
    <property type="match status" value="1"/>
</dbReference>
<dbReference type="InterPro" id="IPR009057">
    <property type="entry name" value="Homeodomain-like_sf"/>
</dbReference>
<feature type="domain" description="HTH araC/xylS-type" evidence="7">
    <location>
        <begin position="183"/>
        <end position="283"/>
    </location>
</feature>
<keyword evidence="5" id="KW-0804">Transcription</keyword>
<dbReference type="AlphaFoldDB" id="C4WE50"/>
<evidence type="ECO:0000256" key="6">
    <source>
        <dbReference type="SAM" id="MobiDB-lite"/>
    </source>
</evidence>
<organism evidence="8 9">
    <name type="scientific">Brucella intermedia LMG 3301</name>
    <dbReference type="NCBI Taxonomy" id="641118"/>
    <lineage>
        <taxon>Bacteria</taxon>
        <taxon>Pseudomonadati</taxon>
        <taxon>Pseudomonadota</taxon>
        <taxon>Alphaproteobacteria</taxon>
        <taxon>Hyphomicrobiales</taxon>
        <taxon>Brucellaceae</taxon>
        <taxon>Brucella/Ochrobactrum group</taxon>
        <taxon>Brucella</taxon>
    </lineage>
</organism>
<evidence type="ECO:0000259" key="7">
    <source>
        <dbReference type="PROSITE" id="PS01124"/>
    </source>
</evidence>
<dbReference type="InterPro" id="IPR003313">
    <property type="entry name" value="AraC-bd"/>
</dbReference>
<keyword evidence="3" id="KW-0238">DNA-binding</keyword>
<keyword evidence="4" id="KW-0010">Activator</keyword>
<keyword evidence="1" id="KW-0678">Repressor</keyword>
<evidence type="ECO:0000256" key="4">
    <source>
        <dbReference type="ARBA" id="ARBA00023159"/>
    </source>
</evidence>
<dbReference type="InterPro" id="IPR018060">
    <property type="entry name" value="HTH_AraC"/>
</dbReference>
<dbReference type="SUPFAM" id="SSF46689">
    <property type="entry name" value="Homeodomain-like"/>
    <property type="match status" value="1"/>
</dbReference>
<dbReference type="PRINTS" id="PR00032">
    <property type="entry name" value="HTHARAC"/>
</dbReference>
<gene>
    <name evidence="8" type="ORF">OINT_1000691</name>
</gene>
<name>C4WE50_9HYPH</name>
<dbReference type="InterPro" id="IPR020449">
    <property type="entry name" value="Tscrpt_reg_AraC-type_HTH"/>
</dbReference>
<dbReference type="GO" id="GO:0043565">
    <property type="term" value="F:sequence-specific DNA binding"/>
    <property type="evidence" value="ECO:0007669"/>
    <property type="project" value="InterPro"/>
</dbReference>
<evidence type="ECO:0000313" key="8">
    <source>
        <dbReference type="EMBL" id="EEQ95327.1"/>
    </source>
</evidence>
<dbReference type="SMART" id="SM00342">
    <property type="entry name" value="HTH_ARAC"/>
    <property type="match status" value="1"/>
</dbReference>
<dbReference type="HOGENOM" id="CLU_000445_87_4_5"/>
<dbReference type="Pfam" id="PF02311">
    <property type="entry name" value="AraC_binding"/>
    <property type="match status" value="1"/>
</dbReference>
<feature type="region of interest" description="Disordered" evidence="6">
    <location>
        <begin position="1"/>
        <end position="22"/>
    </location>
</feature>
<dbReference type="PANTHER" id="PTHR11019">
    <property type="entry name" value="HTH-TYPE TRANSCRIPTIONAL REGULATOR NIMR"/>
    <property type="match status" value="1"/>
</dbReference>
<protein>
    <submittedName>
        <fullName evidence="8">AraC family transcriptional regulator</fullName>
    </submittedName>
</protein>
<evidence type="ECO:0000256" key="1">
    <source>
        <dbReference type="ARBA" id="ARBA00022491"/>
    </source>
</evidence>
<dbReference type="CDD" id="cd06124">
    <property type="entry name" value="cupin_NimR-like_N"/>
    <property type="match status" value="1"/>
</dbReference>
<dbReference type="Gene3D" id="2.60.120.10">
    <property type="entry name" value="Jelly Rolls"/>
    <property type="match status" value="1"/>
</dbReference>
<evidence type="ECO:0000256" key="5">
    <source>
        <dbReference type="ARBA" id="ARBA00023163"/>
    </source>
</evidence>
<evidence type="ECO:0000313" key="9">
    <source>
        <dbReference type="Proteomes" id="UP000004386"/>
    </source>
</evidence>
<proteinExistence type="predicted"/>
<evidence type="ECO:0000256" key="3">
    <source>
        <dbReference type="ARBA" id="ARBA00023125"/>
    </source>
</evidence>
<sequence>MGQTRGRAAMKPKSPPGLLLPGSEELQKFHEQRIAMLEGMSGPVIALPTRYPDGYFVPRHRHSRAQLLCASQGVVLVTTDAGRWMIPSDHAMWIPAGVEHSVEILGEVFMRSIYICVDAVSGVPDYLHVVGLTDLMRCLITDATAQDSTPEPDSRDALVIELILRDLHTLPQRSLGLPFPSDPRLQKLCREFVKKPSSRATIDDWADRMAMSRRSFTRHFQRETGVSLSVWRQQACLFAAVPRLTEGEAVTSVALDLGYDSVSAFTTMFRRMLGVSPRFYLPRLDTVPFERSDSVAAE</sequence>
<dbReference type="GO" id="GO:0003700">
    <property type="term" value="F:DNA-binding transcription factor activity"/>
    <property type="evidence" value="ECO:0007669"/>
    <property type="project" value="InterPro"/>
</dbReference>
<dbReference type="Proteomes" id="UP000004386">
    <property type="component" value="Unassembled WGS sequence"/>
</dbReference>
<evidence type="ECO:0000256" key="2">
    <source>
        <dbReference type="ARBA" id="ARBA00023015"/>
    </source>
</evidence>
<dbReference type="EMBL" id="ACQA01000001">
    <property type="protein sequence ID" value="EEQ95327.1"/>
    <property type="molecule type" value="Genomic_DNA"/>
</dbReference>
<dbReference type="PANTHER" id="PTHR11019:SF159">
    <property type="entry name" value="TRANSCRIPTIONAL REGULATOR-RELATED"/>
    <property type="match status" value="1"/>
</dbReference>
<accession>C4WE50</accession>
<dbReference type="FunFam" id="1.10.10.60:FF:000132">
    <property type="entry name" value="AraC family transcriptional regulator"/>
    <property type="match status" value="1"/>
</dbReference>
<reference evidence="8 9" key="1">
    <citation type="submission" date="2009-05" db="EMBL/GenBank/DDBJ databases">
        <authorList>
            <person name="Setubal J.C."/>
            <person name="Boyle S."/>
            <person name="Crasta O.R."/>
            <person name="Gillespie J.J."/>
            <person name="Kenyon R.W."/>
            <person name="Lu J."/>
            <person name="Mane S."/>
            <person name="Nagrani S."/>
            <person name="Shallom J.M."/>
            <person name="Shallom S."/>
            <person name="Shukla M."/>
            <person name="Snyder E.E."/>
            <person name="Sobral B.W."/>
            <person name="Wattam A.R."/>
            <person name="Will R."/>
            <person name="Williams K."/>
            <person name="Yoo H."/>
            <person name="Munk C."/>
            <person name="Tapia R."/>
            <person name="Green L."/>
            <person name="Rogers Y."/>
            <person name="Detter J.C."/>
            <person name="Bruce D."/>
            <person name="Brettin T.S."/>
            <person name="Tsolis R."/>
        </authorList>
    </citation>
    <scope>NUCLEOTIDE SEQUENCE [LARGE SCALE GENOMIC DNA]</scope>
    <source>
        <strain evidence="8 9">LMG 3301</strain>
    </source>
</reference>
<dbReference type="PROSITE" id="PS01124">
    <property type="entry name" value="HTH_ARAC_FAMILY_2"/>
    <property type="match status" value="1"/>
</dbReference>
<dbReference type="SUPFAM" id="SSF51182">
    <property type="entry name" value="RmlC-like cupins"/>
    <property type="match status" value="1"/>
</dbReference>
<dbReference type="InterPro" id="IPR014710">
    <property type="entry name" value="RmlC-like_jellyroll"/>
</dbReference>
<comment type="caution">
    <text evidence="8">The sequence shown here is derived from an EMBL/GenBank/DDBJ whole genome shotgun (WGS) entry which is preliminary data.</text>
</comment>
<dbReference type="InterPro" id="IPR011051">
    <property type="entry name" value="RmlC_Cupin_sf"/>
</dbReference>